<name>A0A8G1VZY6_9EURO</name>
<proteinExistence type="predicted"/>
<dbReference type="VEuPathDB" id="FungiDB:BO72DRAFT_529383"/>
<feature type="compositionally biased region" description="Polar residues" evidence="1">
    <location>
        <begin position="285"/>
        <end position="301"/>
    </location>
</feature>
<feature type="region of interest" description="Disordered" evidence="1">
    <location>
        <begin position="233"/>
        <end position="252"/>
    </location>
</feature>
<evidence type="ECO:0000313" key="2">
    <source>
        <dbReference type="EMBL" id="RAK75484.1"/>
    </source>
</evidence>
<feature type="compositionally biased region" description="Basic residues" evidence="1">
    <location>
        <begin position="28"/>
        <end position="37"/>
    </location>
</feature>
<protein>
    <submittedName>
        <fullName evidence="2">Uncharacterized protein</fullName>
    </submittedName>
</protein>
<feature type="region of interest" description="Disordered" evidence="1">
    <location>
        <begin position="276"/>
        <end position="362"/>
    </location>
</feature>
<feature type="compositionally biased region" description="Basic and acidic residues" evidence="1">
    <location>
        <begin position="130"/>
        <end position="143"/>
    </location>
</feature>
<feature type="region of interest" description="Disordered" evidence="1">
    <location>
        <begin position="1"/>
        <end position="211"/>
    </location>
</feature>
<evidence type="ECO:0000313" key="3">
    <source>
        <dbReference type="Proteomes" id="UP000249789"/>
    </source>
</evidence>
<organism evidence="2 3">
    <name type="scientific">Aspergillus fijiensis CBS 313.89</name>
    <dbReference type="NCBI Taxonomy" id="1448319"/>
    <lineage>
        <taxon>Eukaryota</taxon>
        <taxon>Fungi</taxon>
        <taxon>Dikarya</taxon>
        <taxon>Ascomycota</taxon>
        <taxon>Pezizomycotina</taxon>
        <taxon>Eurotiomycetes</taxon>
        <taxon>Eurotiomycetidae</taxon>
        <taxon>Eurotiales</taxon>
        <taxon>Aspergillaceae</taxon>
        <taxon>Aspergillus</taxon>
    </lineage>
</organism>
<evidence type="ECO:0000256" key="1">
    <source>
        <dbReference type="SAM" id="MobiDB-lite"/>
    </source>
</evidence>
<dbReference type="Proteomes" id="UP000249789">
    <property type="component" value="Unassembled WGS sequence"/>
</dbReference>
<accession>A0A8G1VZY6</accession>
<keyword evidence="3" id="KW-1185">Reference proteome</keyword>
<feature type="region of interest" description="Disordered" evidence="1">
    <location>
        <begin position="378"/>
        <end position="429"/>
    </location>
</feature>
<feature type="compositionally biased region" description="Basic and acidic residues" evidence="1">
    <location>
        <begin position="110"/>
        <end position="120"/>
    </location>
</feature>
<dbReference type="EMBL" id="KZ824657">
    <property type="protein sequence ID" value="RAK75484.1"/>
    <property type="molecule type" value="Genomic_DNA"/>
</dbReference>
<feature type="compositionally biased region" description="Polar residues" evidence="1">
    <location>
        <begin position="405"/>
        <end position="414"/>
    </location>
</feature>
<gene>
    <name evidence="2" type="ORF">BO72DRAFT_529383</name>
</gene>
<dbReference type="RefSeq" id="XP_040799494.1">
    <property type="nucleotide sequence ID" value="XM_040950238.1"/>
</dbReference>
<reference evidence="2 3" key="1">
    <citation type="submission" date="2018-02" db="EMBL/GenBank/DDBJ databases">
        <title>The genomes of Aspergillus section Nigri reveals drivers in fungal speciation.</title>
        <authorList>
            <consortium name="DOE Joint Genome Institute"/>
            <person name="Vesth T.C."/>
            <person name="Nybo J."/>
            <person name="Theobald S."/>
            <person name="Brandl J."/>
            <person name="Frisvad J.C."/>
            <person name="Nielsen K.F."/>
            <person name="Lyhne E.K."/>
            <person name="Kogle M.E."/>
            <person name="Kuo A."/>
            <person name="Riley R."/>
            <person name="Clum A."/>
            <person name="Nolan M."/>
            <person name="Lipzen A."/>
            <person name="Salamov A."/>
            <person name="Henrissat B."/>
            <person name="Wiebenga A."/>
            <person name="De vries R.P."/>
            <person name="Grigoriev I.V."/>
            <person name="Mortensen U.H."/>
            <person name="Andersen M.R."/>
            <person name="Baker S.E."/>
        </authorList>
    </citation>
    <scope>NUCLEOTIDE SEQUENCE [LARGE SCALE GENOMIC DNA]</scope>
    <source>
        <strain evidence="2 3">CBS 313.89</strain>
    </source>
</reference>
<sequence>MATNAQNTDVNQGLNPPALEASMFAPGKNKKSSKKTQKGAGFGGGLLGEGLPATPTGERSVEAPSLLGTMDIDMGTYENSYPPLPDNNSDLDIDEERASPTPIWAEEVEDHQARTDEPKAKQARKARKAAACEERLKGYEAKEALGVPPERPCDRCGGSDHYTFSCTAPEEETTERKKRKAQAPPPLLTSDGSLIPGPSPNKREKKKTKKKEKAALYFLTDIRPSFVIVPRNELEARKRTRSPSAIPGPSKHRRIIDLETALNHTSDRIKDLYILDGDNGKRTRSPSAHDNVNASSISETALSGDAEARKQTRSLSPKLGSSGHQRINNLGTTSELSSDIFRSLPSQNSQGKRGDYPPYSGTDAGTYTMILSEVNLMNKSGVRPPGPNKHQARSVLTSKPALTMAKSNNDTNSDAAVHSKSGVNSSRRE</sequence>
<dbReference type="AlphaFoldDB" id="A0A8G1VZY6"/>
<feature type="compositionally biased region" description="Polar residues" evidence="1">
    <location>
        <begin position="322"/>
        <end position="337"/>
    </location>
</feature>
<feature type="compositionally biased region" description="Polar residues" evidence="1">
    <location>
        <begin position="1"/>
        <end position="14"/>
    </location>
</feature>
<dbReference type="GeneID" id="63867573"/>